<sequence>MDATLQSAGAKRQRRVLIRMSVLNPLIRGALKTRPLCETTGEAIRESRKHFKFEISSRQFVYLGLLDSASTIDSIPPRTFRDCYIFVAVLKATGGDSSRPLKVDIHTTSARSRKTATMTMTMMGNVEKIPGELNLIVKTVSGIGHPISSG</sequence>
<accession>F4X1H3</accession>
<dbReference type="EMBL" id="GL888529">
    <property type="protein sequence ID" value="EGI59701.1"/>
    <property type="molecule type" value="Genomic_DNA"/>
</dbReference>
<organism evidence="2">
    <name type="scientific">Acromyrmex echinatior</name>
    <name type="common">Panamanian leafcutter ant</name>
    <name type="synonym">Acromyrmex octospinosus echinatior</name>
    <dbReference type="NCBI Taxonomy" id="103372"/>
    <lineage>
        <taxon>Eukaryota</taxon>
        <taxon>Metazoa</taxon>
        <taxon>Ecdysozoa</taxon>
        <taxon>Arthropoda</taxon>
        <taxon>Hexapoda</taxon>
        <taxon>Insecta</taxon>
        <taxon>Pterygota</taxon>
        <taxon>Neoptera</taxon>
        <taxon>Endopterygota</taxon>
        <taxon>Hymenoptera</taxon>
        <taxon>Apocrita</taxon>
        <taxon>Aculeata</taxon>
        <taxon>Formicoidea</taxon>
        <taxon>Formicidae</taxon>
        <taxon>Myrmicinae</taxon>
        <taxon>Acromyrmex</taxon>
    </lineage>
</organism>
<dbReference type="InParanoid" id="F4X1H3"/>
<evidence type="ECO:0000313" key="1">
    <source>
        <dbReference type="EMBL" id="EGI59701.1"/>
    </source>
</evidence>
<keyword evidence="2" id="KW-1185">Reference proteome</keyword>
<protein>
    <submittedName>
        <fullName evidence="1">Uncharacterized protein</fullName>
    </submittedName>
</protein>
<reference evidence="1" key="1">
    <citation type="submission" date="2011-02" db="EMBL/GenBank/DDBJ databases">
        <title>The genome of the leaf-cutting ant Acromyrmex echinatior suggests key adaptations to social evolution and fungus farming.</title>
        <authorList>
            <person name="Nygaard S."/>
            <person name="Zhang G."/>
        </authorList>
    </citation>
    <scope>NUCLEOTIDE SEQUENCE</scope>
</reference>
<name>F4X1H3_ACREC</name>
<dbReference type="AlphaFoldDB" id="F4X1H3"/>
<dbReference type="Proteomes" id="UP000007755">
    <property type="component" value="Unassembled WGS sequence"/>
</dbReference>
<evidence type="ECO:0000313" key="2">
    <source>
        <dbReference type="Proteomes" id="UP000007755"/>
    </source>
</evidence>
<proteinExistence type="predicted"/>
<gene>
    <name evidence="1" type="ORF">G5I_12103</name>
</gene>